<organism evidence="1 4">
    <name type="scientific">Pseudoduganella albidiflava</name>
    <dbReference type="NCBI Taxonomy" id="321983"/>
    <lineage>
        <taxon>Bacteria</taxon>
        <taxon>Pseudomonadati</taxon>
        <taxon>Pseudomonadota</taxon>
        <taxon>Betaproteobacteria</taxon>
        <taxon>Burkholderiales</taxon>
        <taxon>Oxalobacteraceae</taxon>
        <taxon>Telluria group</taxon>
        <taxon>Pseudoduganella</taxon>
    </lineage>
</organism>
<protein>
    <recommendedName>
        <fullName evidence="5">HEAT repeat domain-containing protein</fullName>
    </recommendedName>
</protein>
<proteinExistence type="predicted"/>
<reference evidence="2 3" key="2">
    <citation type="submission" date="2019-02" db="EMBL/GenBank/DDBJ databases">
        <title>Draft Genome Sequences of Six Type Strains of the Genus Massilia.</title>
        <authorList>
            <person name="Miess H."/>
            <person name="Frediansyhah A."/>
            <person name="Gross H."/>
        </authorList>
    </citation>
    <scope>NUCLEOTIDE SEQUENCE [LARGE SCALE GENOMIC DNA]</scope>
    <source>
        <strain evidence="2 3">DSM 17472</strain>
    </source>
</reference>
<dbReference type="RefSeq" id="WP_131146798.1">
    <property type="nucleotide sequence ID" value="NZ_BMWV01000024.1"/>
</dbReference>
<dbReference type="Proteomes" id="UP000292307">
    <property type="component" value="Chromosome"/>
</dbReference>
<dbReference type="AlphaFoldDB" id="A0A411X114"/>
<reference evidence="1" key="1">
    <citation type="journal article" date="2014" name="Int. J. Syst. Evol. Microbiol.">
        <title>Complete genome sequence of Corynebacterium casei LMG S-19264T (=DSM 44701T), isolated from a smear-ripened cheese.</title>
        <authorList>
            <consortium name="US DOE Joint Genome Institute (JGI-PGF)"/>
            <person name="Walter F."/>
            <person name="Albersmeier A."/>
            <person name="Kalinowski J."/>
            <person name="Ruckert C."/>
        </authorList>
    </citation>
    <scope>NUCLEOTIDE SEQUENCE</scope>
    <source>
        <strain evidence="1">KCTC 12343</strain>
    </source>
</reference>
<accession>A0A411X114</accession>
<reference evidence="1" key="3">
    <citation type="submission" date="2022-12" db="EMBL/GenBank/DDBJ databases">
        <authorList>
            <person name="Sun Q."/>
            <person name="Kim S."/>
        </authorList>
    </citation>
    <scope>NUCLEOTIDE SEQUENCE</scope>
    <source>
        <strain evidence="1">KCTC 12343</strain>
    </source>
</reference>
<evidence type="ECO:0000313" key="1">
    <source>
        <dbReference type="EMBL" id="GGY68661.1"/>
    </source>
</evidence>
<dbReference type="Proteomes" id="UP000628442">
    <property type="component" value="Unassembled WGS sequence"/>
</dbReference>
<evidence type="ECO:0000313" key="2">
    <source>
        <dbReference type="EMBL" id="QBI02687.1"/>
    </source>
</evidence>
<name>A0A411X114_9BURK</name>
<dbReference type="EMBL" id="BMWV01000024">
    <property type="protein sequence ID" value="GGY68661.1"/>
    <property type="molecule type" value="Genomic_DNA"/>
</dbReference>
<evidence type="ECO:0000313" key="3">
    <source>
        <dbReference type="Proteomes" id="UP000292307"/>
    </source>
</evidence>
<sequence length="202" mass="22420">MNAYQRFLGFFEMHNKERLDGLDDSYFAAMSCDERARAFEFLLEKVEAGGSEESVHGLFRADSLRAIEPVKALLESGRLRPRAEIAAAWNLCRFGADVPVLPVFIKGMSSADSEARTNAAYYVPVDPLTDGVKAAFEKMIRTETTQLARIHAVNGLLSGCGVTKESVGKSTYLEIYRGLHSADMRAKEAAFERLDAIRQTMN</sequence>
<dbReference type="OrthoDB" id="8755540at2"/>
<evidence type="ECO:0000313" key="4">
    <source>
        <dbReference type="Proteomes" id="UP000628442"/>
    </source>
</evidence>
<dbReference type="EMBL" id="CP036401">
    <property type="protein sequence ID" value="QBI02687.1"/>
    <property type="molecule type" value="Genomic_DNA"/>
</dbReference>
<evidence type="ECO:0008006" key="5">
    <source>
        <dbReference type="Google" id="ProtNLM"/>
    </source>
</evidence>
<gene>
    <name evidence="2" type="ORF">EYF70_18930</name>
    <name evidence="1" type="ORF">GCM10007387_58490</name>
</gene>
<keyword evidence="3" id="KW-1185">Reference proteome</keyword>